<sequence length="470" mass="52237">MDGFLLLTFASLAALTAVLELFKRRSSKLDTTNREFLRFRANYVLVYALMMAGDWLQGPYVYALYQYYGFDRGQIGRLFIGGFASSMVFGTIAGSLADKYGRKKAALAYVVMYTSGCVTKHFNDFNVLLAGRLFSGVATSLLNSAFESWLVAEHSKRNYDDDWLGGTFSASVFVGNGFMAILSGLAAHTLVEAFSLGPVAPFDAAHAVLLLGGILILLTWTENFGDDGKESRAGFLGQIWGAMRAIRKDPKIALLGAMQSLFETSMYTFVFLWTPALSPNGEHLEHGLIFTCFMMACMAGSTIAGRLLSDPRRYQVSHYMKTVYGLAALTLLVPVFFHWYAPREDEEDSKAWASIGLTWQAKLQLVAFCAFEASDPVLVGVFWPSMMKLRSQYVPEDQRATILNLFRIPLNLFVCLVLYNVANVPLSVMFGMCSLFLLLAFFCQHRFLLLSVRSRVQSTLRRGQAAGARS</sequence>
<feature type="transmembrane region" description="Helical" evidence="12">
    <location>
        <begin position="6"/>
        <end position="22"/>
    </location>
</feature>
<dbReference type="KEGG" id="csl:COCSUDRAFT_48086"/>
<comment type="caution">
    <text evidence="13">The sequence shown here is derived from an EMBL/GenBank/DDBJ whole genome shotgun (WGS) entry which is preliminary data.</text>
</comment>
<evidence type="ECO:0000256" key="8">
    <source>
        <dbReference type="ARBA" id="ARBA00023065"/>
    </source>
</evidence>
<evidence type="ECO:0000313" key="14">
    <source>
        <dbReference type="Proteomes" id="UP000007264"/>
    </source>
</evidence>
<dbReference type="CDD" id="cd17487">
    <property type="entry name" value="MFS_MFSD5_like"/>
    <property type="match status" value="1"/>
</dbReference>
<feature type="transmembrane region" description="Helical" evidence="12">
    <location>
        <begin position="75"/>
        <end position="94"/>
    </location>
</feature>
<keyword evidence="7 12" id="KW-1133">Transmembrane helix</keyword>
<evidence type="ECO:0000256" key="3">
    <source>
        <dbReference type="ARBA" id="ARBA00021242"/>
    </source>
</evidence>
<comment type="subcellular location">
    <subcellularLocation>
        <location evidence="2">Cell membrane</location>
        <topology evidence="2">Multi-pass membrane protein</topology>
    </subcellularLocation>
</comment>
<dbReference type="GeneID" id="17039368"/>
<keyword evidence="9 12" id="KW-0472">Membrane</keyword>
<evidence type="ECO:0000256" key="5">
    <source>
        <dbReference type="ARBA" id="ARBA00022475"/>
    </source>
</evidence>
<evidence type="ECO:0000256" key="2">
    <source>
        <dbReference type="ARBA" id="ARBA00004651"/>
    </source>
</evidence>
<feature type="transmembrane region" description="Helical" evidence="12">
    <location>
        <begin position="252"/>
        <end position="276"/>
    </location>
</feature>
<feature type="transmembrane region" description="Helical" evidence="12">
    <location>
        <begin position="404"/>
        <end position="422"/>
    </location>
</feature>
<dbReference type="OrthoDB" id="263957at2759"/>
<dbReference type="PANTHER" id="PTHR23516:SF1">
    <property type="entry name" value="MOLYBDATE-ANION TRANSPORTER"/>
    <property type="match status" value="1"/>
</dbReference>
<accession>I0YSL5</accession>
<feature type="transmembrane region" description="Helical" evidence="12">
    <location>
        <begin position="288"/>
        <end position="309"/>
    </location>
</feature>
<dbReference type="Pfam" id="PF05631">
    <property type="entry name" value="MFS_5"/>
    <property type="match status" value="1"/>
</dbReference>
<feature type="transmembrane region" description="Helical" evidence="12">
    <location>
        <begin position="43"/>
        <end position="63"/>
    </location>
</feature>
<feature type="transmembrane region" description="Helical" evidence="12">
    <location>
        <begin position="361"/>
        <end position="383"/>
    </location>
</feature>
<evidence type="ECO:0000256" key="10">
    <source>
        <dbReference type="ARBA" id="ARBA00030646"/>
    </source>
</evidence>
<keyword evidence="14" id="KW-1185">Reference proteome</keyword>
<dbReference type="RefSeq" id="XP_005645928.1">
    <property type="nucleotide sequence ID" value="XM_005645871.1"/>
</dbReference>
<feature type="transmembrane region" description="Helical" evidence="12">
    <location>
        <begin position="428"/>
        <end position="452"/>
    </location>
</feature>
<keyword evidence="8" id="KW-0406">Ion transport</keyword>
<protein>
    <recommendedName>
        <fullName evidence="3">Molybdate-anion transporter</fullName>
    </recommendedName>
    <alternativeName>
        <fullName evidence="10">Major facilitator superfamily domain-containing protein 5</fullName>
    </alternativeName>
    <alternativeName>
        <fullName evidence="11">Molybdate transporter 2 homolog</fullName>
    </alternativeName>
</protein>
<keyword evidence="6 12" id="KW-0812">Transmembrane</keyword>
<proteinExistence type="predicted"/>
<reference evidence="13 14" key="1">
    <citation type="journal article" date="2012" name="Genome Biol.">
        <title>The genome of the polar eukaryotic microalga coccomyxa subellipsoidea reveals traits of cold adaptation.</title>
        <authorList>
            <person name="Blanc G."/>
            <person name="Agarkova I."/>
            <person name="Grimwood J."/>
            <person name="Kuo A."/>
            <person name="Brueggeman A."/>
            <person name="Dunigan D."/>
            <person name="Gurnon J."/>
            <person name="Ladunga I."/>
            <person name="Lindquist E."/>
            <person name="Lucas S."/>
            <person name="Pangilinan J."/>
            <person name="Proschold T."/>
            <person name="Salamov A."/>
            <person name="Schmutz J."/>
            <person name="Weeks D."/>
            <person name="Yamada T."/>
            <person name="Claverie J.M."/>
            <person name="Grigoriev I."/>
            <person name="Van Etten J."/>
            <person name="Lomsadze A."/>
            <person name="Borodovsky M."/>
        </authorList>
    </citation>
    <scope>NUCLEOTIDE SEQUENCE [LARGE SCALE GENOMIC DNA]</scope>
    <source>
        <strain evidence="13 14">C-169</strain>
    </source>
</reference>
<gene>
    <name evidence="13" type="ORF">COCSUDRAFT_48086</name>
</gene>
<feature type="transmembrane region" description="Helical" evidence="12">
    <location>
        <begin position="321"/>
        <end position="341"/>
    </location>
</feature>
<feature type="transmembrane region" description="Helical" evidence="12">
    <location>
        <begin position="163"/>
        <end position="187"/>
    </location>
</feature>
<keyword evidence="5" id="KW-1003">Cell membrane</keyword>
<keyword evidence="4" id="KW-0813">Transport</keyword>
<dbReference type="AlphaFoldDB" id="I0YSL5"/>
<dbReference type="InterPro" id="IPR036259">
    <property type="entry name" value="MFS_trans_sf"/>
</dbReference>
<evidence type="ECO:0000256" key="9">
    <source>
        <dbReference type="ARBA" id="ARBA00023136"/>
    </source>
</evidence>
<evidence type="ECO:0000256" key="11">
    <source>
        <dbReference type="ARBA" id="ARBA00032555"/>
    </source>
</evidence>
<evidence type="ECO:0000256" key="1">
    <source>
        <dbReference type="ARBA" id="ARBA00003019"/>
    </source>
</evidence>
<evidence type="ECO:0000256" key="4">
    <source>
        <dbReference type="ARBA" id="ARBA00022448"/>
    </source>
</evidence>
<dbReference type="EMBL" id="AGSI01000012">
    <property type="protein sequence ID" value="EIE21384.1"/>
    <property type="molecule type" value="Genomic_DNA"/>
</dbReference>
<dbReference type="SUPFAM" id="SSF103473">
    <property type="entry name" value="MFS general substrate transporter"/>
    <property type="match status" value="1"/>
</dbReference>
<dbReference type="PANTHER" id="PTHR23516">
    <property type="entry name" value="SAM (S-ADENOSYL METHIONINE) TRANSPORTER"/>
    <property type="match status" value="1"/>
</dbReference>
<evidence type="ECO:0000256" key="12">
    <source>
        <dbReference type="SAM" id="Phobius"/>
    </source>
</evidence>
<dbReference type="eggNOG" id="KOG4332">
    <property type="taxonomic scope" value="Eukaryota"/>
</dbReference>
<dbReference type="Proteomes" id="UP000007264">
    <property type="component" value="Unassembled WGS sequence"/>
</dbReference>
<dbReference type="GO" id="GO:0015098">
    <property type="term" value="F:molybdate ion transmembrane transporter activity"/>
    <property type="evidence" value="ECO:0007669"/>
    <property type="project" value="InterPro"/>
</dbReference>
<evidence type="ECO:0000313" key="13">
    <source>
        <dbReference type="EMBL" id="EIE21384.1"/>
    </source>
</evidence>
<feature type="transmembrane region" description="Helical" evidence="12">
    <location>
        <begin position="199"/>
        <end position="220"/>
    </location>
</feature>
<dbReference type="Gene3D" id="1.20.1250.20">
    <property type="entry name" value="MFS general substrate transporter like domains"/>
    <property type="match status" value="1"/>
</dbReference>
<dbReference type="GO" id="GO:0005886">
    <property type="term" value="C:plasma membrane"/>
    <property type="evidence" value="ECO:0007669"/>
    <property type="project" value="UniProtKB-SubCell"/>
</dbReference>
<evidence type="ECO:0000256" key="6">
    <source>
        <dbReference type="ARBA" id="ARBA00022692"/>
    </source>
</evidence>
<dbReference type="GO" id="GO:0006811">
    <property type="term" value="P:monoatomic ion transport"/>
    <property type="evidence" value="ECO:0007669"/>
    <property type="project" value="UniProtKB-KW"/>
</dbReference>
<comment type="function">
    <text evidence="1">Mediates high-affinity intracellular uptake of the rare oligo-element molybdenum.</text>
</comment>
<dbReference type="InterPro" id="IPR008509">
    <property type="entry name" value="MOT2/MFSD5"/>
</dbReference>
<evidence type="ECO:0000256" key="7">
    <source>
        <dbReference type="ARBA" id="ARBA00022989"/>
    </source>
</evidence>
<organism evidence="13 14">
    <name type="scientific">Coccomyxa subellipsoidea (strain C-169)</name>
    <name type="common">Green microalga</name>
    <dbReference type="NCBI Taxonomy" id="574566"/>
    <lineage>
        <taxon>Eukaryota</taxon>
        <taxon>Viridiplantae</taxon>
        <taxon>Chlorophyta</taxon>
        <taxon>core chlorophytes</taxon>
        <taxon>Trebouxiophyceae</taxon>
        <taxon>Trebouxiophyceae incertae sedis</taxon>
        <taxon>Coccomyxaceae</taxon>
        <taxon>Coccomyxa</taxon>
        <taxon>Coccomyxa subellipsoidea</taxon>
    </lineage>
</organism>
<name>I0YSL5_COCSC</name>